<feature type="domain" description="Stc1" evidence="2">
    <location>
        <begin position="27"/>
        <end position="107"/>
    </location>
</feature>
<feature type="region of interest" description="Disordered" evidence="1">
    <location>
        <begin position="179"/>
        <end position="317"/>
    </location>
</feature>
<evidence type="ECO:0000259" key="2">
    <source>
        <dbReference type="Pfam" id="PF12898"/>
    </source>
</evidence>
<reference evidence="3" key="1">
    <citation type="submission" date="2023-01" db="EMBL/GenBank/DDBJ databases">
        <authorList>
            <person name="Van Ghelder C."/>
            <person name="Rancurel C."/>
        </authorList>
    </citation>
    <scope>NUCLEOTIDE SEQUENCE</scope>
    <source>
        <strain evidence="3">CNCM I-4278</strain>
    </source>
</reference>
<dbReference type="EMBL" id="CAOQHR010000001">
    <property type="protein sequence ID" value="CAI6265092.1"/>
    <property type="molecule type" value="Genomic_DNA"/>
</dbReference>
<dbReference type="AlphaFoldDB" id="A0A9W4U3C8"/>
<feature type="compositionally biased region" description="Polar residues" evidence="1">
    <location>
        <begin position="184"/>
        <end position="210"/>
    </location>
</feature>
<dbReference type="Pfam" id="PF12898">
    <property type="entry name" value="Stc1"/>
    <property type="match status" value="1"/>
</dbReference>
<evidence type="ECO:0000313" key="3">
    <source>
        <dbReference type="EMBL" id="CAI6265092.1"/>
    </source>
</evidence>
<keyword evidence="4" id="KW-1185">Reference proteome</keyword>
<organism evidence="3 4">
    <name type="scientific">Periconia digitata</name>
    <dbReference type="NCBI Taxonomy" id="1303443"/>
    <lineage>
        <taxon>Eukaryota</taxon>
        <taxon>Fungi</taxon>
        <taxon>Dikarya</taxon>
        <taxon>Ascomycota</taxon>
        <taxon>Pezizomycotina</taxon>
        <taxon>Dothideomycetes</taxon>
        <taxon>Pleosporomycetidae</taxon>
        <taxon>Pleosporales</taxon>
        <taxon>Massarineae</taxon>
        <taxon>Periconiaceae</taxon>
        <taxon>Periconia</taxon>
    </lineage>
</organism>
<gene>
    <name evidence="3" type="ORF">PDIGIT_LOCUS1504</name>
</gene>
<protein>
    <recommendedName>
        <fullName evidence="2">Stc1 domain-containing protein</fullName>
    </recommendedName>
</protein>
<name>A0A9W4U3C8_9PLEO</name>
<evidence type="ECO:0000256" key="1">
    <source>
        <dbReference type="SAM" id="MobiDB-lite"/>
    </source>
</evidence>
<accession>A0A9W4U3C8</accession>
<feature type="compositionally biased region" description="Polar residues" evidence="1">
    <location>
        <begin position="274"/>
        <end position="283"/>
    </location>
</feature>
<evidence type="ECO:0000313" key="4">
    <source>
        <dbReference type="Proteomes" id="UP001152607"/>
    </source>
</evidence>
<comment type="caution">
    <text evidence="3">The sequence shown here is derived from an EMBL/GenBank/DDBJ whole genome shotgun (WGS) entry which is preliminary data.</text>
</comment>
<dbReference type="InterPro" id="IPR024630">
    <property type="entry name" value="Stc1"/>
</dbReference>
<sequence length="317" mass="34872">MARKNKSFYDASQMRALEGIPLPEKIKCARCNNFLTQKKFSNTQLAHARTQIKNHGRNVTYQINCQSCTGVQVVEIQCVACCKTKGLEEFAKSQRRDVDKATCYACVDEQLAVDPIDEEVYDSPDRTKLFIPEDVQWESQPSQWTGGSTIEASENNTWTQDDEDGGIALGSELQNKLSLGPASQKGTLIDTSTNENDQFGWQSQRTKSWRSSATSAVSVSSGFDPSKYGKPGPNNGSLKSFDSGFVEKPGSATPRKAPWAKIKAYNPKTDGPSPATSSQTKTNNGKDDWSSSESENEEDAEDDSDDDDDDDDDDTVI</sequence>
<feature type="compositionally biased region" description="Acidic residues" evidence="1">
    <location>
        <begin position="294"/>
        <end position="317"/>
    </location>
</feature>
<dbReference type="Proteomes" id="UP001152607">
    <property type="component" value="Unassembled WGS sequence"/>
</dbReference>
<dbReference type="OrthoDB" id="3514033at2759"/>
<proteinExistence type="predicted"/>
<feature type="compositionally biased region" description="Low complexity" evidence="1">
    <location>
        <begin position="211"/>
        <end position="221"/>
    </location>
</feature>